<evidence type="ECO:0000313" key="3">
    <source>
        <dbReference type="EMBL" id="OQP51332.1"/>
    </source>
</evidence>
<name>A0A1V9EYZ8_9BACT</name>
<dbReference type="PANTHER" id="PTHR34220:SF7">
    <property type="entry name" value="SENSOR HISTIDINE KINASE YPDA"/>
    <property type="match status" value="1"/>
</dbReference>
<comment type="caution">
    <text evidence="3">The sequence shown here is derived from an EMBL/GenBank/DDBJ whole genome shotgun (WGS) entry which is preliminary data.</text>
</comment>
<dbReference type="InterPro" id="IPR010559">
    <property type="entry name" value="Sig_transdc_His_kin_internal"/>
</dbReference>
<evidence type="ECO:0000313" key="4">
    <source>
        <dbReference type="Proteomes" id="UP000192610"/>
    </source>
</evidence>
<dbReference type="GO" id="GO:0000155">
    <property type="term" value="F:phosphorelay sensor kinase activity"/>
    <property type="evidence" value="ECO:0007669"/>
    <property type="project" value="InterPro"/>
</dbReference>
<feature type="transmembrane region" description="Helical" evidence="1">
    <location>
        <begin position="128"/>
        <end position="150"/>
    </location>
</feature>
<dbReference type="Gene3D" id="3.30.565.10">
    <property type="entry name" value="Histidine kinase-like ATPase, C-terminal domain"/>
    <property type="match status" value="1"/>
</dbReference>
<protein>
    <recommendedName>
        <fullName evidence="2">Signal transduction histidine kinase internal region domain-containing protein</fullName>
    </recommendedName>
</protein>
<sequence>MHTVRMATAWKYFRFEGLFFITYYLLFPIFTAAEYRYFEQHNLGKFYNDALEMLVFSPINLFSGLVFYAIVRRSLVSKKLVRFILYTILFLIGLVFYKKLTYLLWSHLEFLPAKARSDAARWANARGLHYSIIYMCRDFLCISALAYFIYSAKQEDQLRQLKEQQLLTELTYLKAQLHPHFFFNTLNNIYSLALKQSADTASLVARLAEMMRYILYEAEQPTVPLQKELRFLTNYIDTEKIRQHANNQISFDVQGIQPDTKIAPLLLLPFIENAFKHGLQQETGHGFVHIVLCESEKELLLQINNSKPSLPKENPAGIGLQNATKRLNLLYAGRYTLNIQSTAQTYQLNLSLQLHD</sequence>
<dbReference type="STRING" id="354355.SAMN05660816_05648"/>
<organism evidence="3 4">
    <name type="scientific">Niastella yeongjuensis</name>
    <dbReference type="NCBI Taxonomy" id="354355"/>
    <lineage>
        <taxon>Bacteria</taxon>
        <taxon>Pseudomonadati</taxon>
        <taxon>Bacteroidota</taxon>
        <taxon>Chitinophagia</taxon>
        <taxon>Chitinophagales</taxon>
        <taxon>Chitinophagaceae</taxon>
        <taxon>Niastella</taxon>
    </lineage>
</organism>
<feature type="transmembrane region" description="Helical" evidence="1">
    <location>
        <begin position="12"/>
        <end position="33"/>
    </location>
</feature>
<dbReference type="InterPro" id="IPR050640">
    <property type="entry name" value="Bact_2-comp_sensor_kinase"/>
</dbReference>
<gene>
    <name evidence="3" type="ORF">A4H97_27530</name>
</gene>
<dbReference type="Pfam" id="PF06580">
    <property type="entry name" value="His_kinase"/>
    <property type="match status" value="1"/>
</dbReference>
<dbReference type="GO" id="GO:0016020">
    <property type="term" value="C:membrane"/>
    <property type="evidence" value="ECO:0007669"/>
    <property type="project" value="InterPro"/>
</dbReference>
<dbReference type="EMBL" id="LVXG01000011">
    <property type="protein sequence ID" value="OQP51332.1"/>
    <property type="molecule type" value="Genomic_DNA"/>
</dbReference>
<evidence type="ECO:0000256" key="1">
    <source>
        <dbReference type="SAM" id="Phobius"/>
    </source>
</evidence>
<dbReference type="RefSeq" id="WP_081198554.1">
    <property type="nucleotide sequence ID" value="NZ_FOCZ01000014.1"/>
</dbReference>
<reference evidence="4" key="1">
    <citation type="submission" date="2016-04" db="EMBL/GenBank/DDBJ databases">
        <authorList>
            <person name="Chen L."/>
            <person name="Zhuang W."/>
            <person name="Wang G."/>
        </authorList>
    </citation>
    <scope>NUCLEOTIDE SEQUENCE [LARGE SCALE GENOMIC DNA]</scope>
    <source>
        <strain evidence="4">17621</strain>
    </source>
</reference>
<evidence type="ECO:0000259" key="2">
    <source>
        <dbReference type="Pfam" id="PF06580"/>
    </source>
</evidence>
<keyword evidence="1" id="KW-1133">Transmembrane helix</keyword>
<keyword evidence="1" id="KW-0472">Membrane</keyword>
<keyword evidence="1" id="KW-0812">Transmembrane</keyword>
<feature type="transmembrane region" description="Helical" evidence="1">
    <location>
        <begin position="53"/>
        <end position="71"/>
    </location>
</feature>
<dbReference type="OrthoDB" id="9792992at2"/>
<dbReference type="InterPro" id="IPR036890">
    <property type="entry name" value="HATPase_C_sf"/>
</dbReference>
<dbReference type="AlphaFoldDB" id="A0A1V9EYZ8"/>
<accession>A0A1V9EYZ8</accession>
<dbReference type="Proteomes" id="UP000192610">
    <property type="component" value="Unassembled WGS sequence"/>
</dbReference>
<dbReference type="PANTHER" id="PTHR34220">
    <property type="entry name" value="SENSOR HISTIDINE KINASE YPDA"/>
    <property type="match status" value="1"/>
</dbReference>
<feature type="domain" description="Signal transduction histidine kinase internal region" evidence="2">
    <location>
        <begin position="169"/>
        <end position="243"/>
    </location>
</feature>
<keyword evidence="4" id="KW-1185">Reference proteome</keyword>
<feature type="transmembrane region" description="Helical" evidence="1">
    <location>
        <begin position="83"/>
        <end position="108"/>
    </location>
</feature>
<proteinExistence type="predicted"/>